<keyword evidence="2" id="KW-1185">Reference proteome</keyword>
<protein>
    <submittedName>
        <fullName evidence="1">Uncharacterized protein</fullName>
    </submittedName>
</protein>
<evidence type="ECO:0000313" key="1">
    <source>
        <dbReference type="EMBL" id="GMI18955.1"/>
    </source>
</evidence>
<reference evidence="1 2" key="1">
    <citation type="journal article" date="2023" name="Commun. Biol.">
        <title>Genome analysis of Parmales, the sister group of diatoms, reveals the evolutionary specialization of diatoms from phago-mixotrophs to photoautotrophs.</title>
        <authorList>
            <person name="Ban H."/>
            <person name="Sato S."/>
            <person name="Yoshikawa S."/>
            <person name="Yamada K."/>
            <person name="Nakamura Y."/>
            <person name="Ichinomiya M."/>
            <person name="Sato N."/>
            <person name="Blanc-Mathieu R."/>
            <person name="Endo H."/>
            <person name="Kuwata A."/>
            <person name="Ogata H."/>
        </authorList>
    </citation>
    <scope>NUCLEOTIDE SEQUENCE [LARGE SCALE GENOMIC DNA]</scope>
</reference>
<comment type="caution">
    <text evidence="1">The sequence shown here is derived from an EMBL/GenBank/DDBJ whole genome shotgun (WGS) entry which is preliminary data.</text>
</comment>
<name>A0ABQ6M3L3_9STRA</name>
<gene>
    <name evidence="1" type="ORF">TeGR_g12672</name>
</gene>
<dbReference type="Proteomes" id="UP001165060">
    <property type="component" value="Unassembled WGS sequence"/>
</dbReference>
<dbReference type="EMBL" id="BRYB01004945">
    <property type="protein sequence ID" value="GMI18955.1"/>
    <property type="molecule type" value="Genomic_DNA"/>
</dbReference>
<feature type="non-terminal residue" evidence="1">
    <location>
        <position position="1"/>
    </location>
</feature>
<sequence length="83" mass="9032">SYPPPYHVSPASYVRDPNSTYMYEPASRYFHDPASTYYCAANNLATWLYYAPQSAAAGGPPYLPVLAAAAETGQQQLKGVPPM</sequence>
<accession>A0ABQ6M3L3</accession>
<proteinExistence type="predicted"/>
<evidence type="ECO:0000313" key="2">
    <source>
        <dbReference type="Proteomes" id="UP001165060"/>
    </source>
</evidence>
<organism evidence="1 2">
    <name type="scientific">Tetraparma gracilis</name>
    <dbReference type="NCBI Taxonomy" id="2962635"/>
    <lineage>
        <taxon>Eukaryota</taxon>
        <taxon>Sar</taxon>
        <taxon>Stramenopiles</taxon>
        <taxon>Ochrophyta</taxon>
        <taxon>Bolidophyceae</taxon>
        <taxon>Parmales</taxon>
        <taxon>Triparmaceae</taxon>
        <taxon>Tetraparma</taxon>
    </lineage>
</organism>